<dbReference type="SUPFAM" id="SSF57783">
    <property type="entry name" value="Zinc beta-ribbon"/>
    <property type="match status" value="1"/>
</dbReference>
<dbReference type="InterPro" id="IPR036977">
    <property type="entry name" value="DNA_primase_Znf_CHC2"/>
</dbReference>
<comment type="domain">
    <text evidence="12">Contains an N-terminal zinc-binding domain, a central core domain that contains the primase activity, and a C-terminal DnaB-binding domain.</text>
</comment>
<feature type="zinc finger region" description="CHC2-type" evidence="12 14">
    <location>
        <begin position="37"/>
        <end position="61"/>
    </location>
</feature>
<dbReference type="InterPro" id="IPR034151">
    <property type="entry name" value="TOPRIM_DnaG_bac"/>
</dbReference>
<dbReference type="EC" id="2.7.7.101" evidence="12"/>
<evidence type="ECO:0000256" key="12">
    <source>
        <dbReference type="HAMAP-Rule" id="MF_00974"/>
    </source>
</evidence>
<evidence type="ECO:0000256" key="8">
    <source>
        <dbReference type="ARBA" id="ARBA00022833"/>
    </source>
</evidence>
<dbReference type="PANTHER" id="PTHR30313">
    <property type="entry name" value="DNA PRIMASE"/>
    <property type="match status" value="1"/>
</dbReference>
<dbReference type="Pfam" id="PF01807">
    <property type="entry name" value="Zn_ribbon_DnaG"/>
    <property type="match status" value="1"/>
</dbReference>
<dbReference type="InterPro" id="IPR030846">
    <property type="entry name" value="DnaG_bac"/>
</dbReference>
<keyword evidence="6 12" id="KW-0479">Metal-binding</keyword>
<dbReference type="RefSeq" id="WP_073071927.1">
    <property type="nucleotide sequence ID" value="NZ_FQXN01000002.1"/>
</dbReference>
<dbReference type="Pfam" id="PF08275">
    <property type="entry name" value="DNAG_N"/>
    <property type="match status" value="1"/>
</dbReference>
<keyword evidence="1 12" id="KW-0240">DNA-directed RNA polymerase</keyword>
<dbReference type="Gene3D" id="3.40.1360.10">
    <property type="match status" value="1"/>
</dbReference>
<evidence type="ECO:0000256" key="7">
    <source>
        <dbReference type="ARBA" id="ARBA00022771"/>
    </source>
</evidence>
<dbReference type="SMART" id="SM00400">
    <property type="entry name" value="ZnF_CHCC"/>
    <property type="match status" value="1"/>
</dbReference>
<feature type="domain" description="Toprim" evidence="15">
    <location>
        <begin position="237"/>
        <end position="318"/>
    </location>
</feature>
<dbReference type="STRING" id="1123380.SAMN02745199_0548"/>
<evidence type="ECO:0000256" key="9">
    <source>
        <dbReference type="ARBA" id="ARBA00022842"/>
    </source>
</evidence>
<accession>A0A1M5RPP2</accession>
<dbReference type="InterPro" id="IPR006295">
    <property type="entry name" value="DNA_primase_DnaG"/>
</dbReference>
<comment type="subunit">
    <text evidence="12">Monomer. Interacts with DnaB.</text>
</comment>
<dbReference type="PIRSF" id="PIRSF002811">
    <property type="entry name" value="DnaG"/>
    <property type="match status" value="1"/>
</dbReference>
<dbReference type="PROSITE" id="PS50880">
    <property type="entry name" value="TOPRIM"/>
    <property type="match status" value="1"/>
</dbReference>
<dbReference type="Pfam" id="PF13155">
    <property type="entry name" value="Toprim_2"/>
    <property type="match status" value="1"/>
</dbReference>
<keyword evidence="10 12" id="KW-0238">DNA-binding</keyword>
<keyword evidence="9" id="KW-0460">Magnesium</keyword>
<dbReference type="GO" id="GO:0003677">
    <property type="term" value="F:DNA binding"/>
    <property type="evidence" value="ECO:0007669"/>
    <property type="project" value="UniProtKB-KW"/>
</dbReference>
<keyword evidence="7 12" id="KW-0863">Zinc-finger</keyword>
<evidence type="ECO:0000313" key="16">
    <source>
        <dbReference type="EMBL" id="SHH28275.1"/>
    </source>
</evidence>
<comment type="cofactor">
    <cofactor evidence="12 13 14">
        <name>Zn(2+)</name>
        <dbReference type="ChEBI" id="CHEBI:29105"/>
    </cofactor>
    <text evidence="12 13 14">Binds 1 zinc ion per monomer.</text>
</comment>
<comment type="similarity">
    <text evidence="12 13">Belongs to the DnaG primase family.</text>
</comment>
<keyword evidence="5 12" id="KW-0235">DNA replication</keyword>
<dbReference type="SUPFAM" id="SSF56731">
    <property type="entry name" value="DNA primase core"/>
    <property type="match status" value="1"/>
</dbReference>
<comment type="catalytic activity">
    <reaction evidence="12">
        <text>ssDNA + n NTP = ssDNA/pppN(pN)n-1 hybrid + (n-1) diphosphate.</text>
        <dbReference type="EC" id="2.7.7.101"/>
    </reaction>
</comment>
<evidence type="ECO:0000259" key="15">
    <source>
        <dbReference type="PROSITE" id="PS50880"/>
    </source>
</evidence>
<keyword evidence="8 12" id="KW-0862">Zinc</keyword>
<dbReference type="PANTHER" id="PTHR30313:SF2">
    <property type="entry name" value="DNA PRIMASE"/>
    <property type="match status" value="1"/>
</dbReference>
<dbReference type="InterPro" id="IPR002694">
    <property type="entry name" value="Znf_CHC2"/>
</dbReference>
<dbReference type="AlphaFoldDB" id="A0A1M5RPP2"/>
<gene>
    <name evidence="12" type="primary">dnaG</name>
    <name evidence="16" type="ORF">SAMN02745199_0548</name>
</gene>
<evidence type="ECO:0000256" key="14">
    <source>
        <dbReference type="PIRSR" id="PIRSR002811-1"/>
    </source>
</evidence>
<dbReference type="GO" id="GO:0000428">
    <property type="term" value="C:DNA-directed RNA polymerase complex"/>
    <property type="evidence" value="ECO:0007669"/>
    <property type="project" value="UniProtKB-KW"/>
</dbReference>
<dbReference type="InterPro" id="IPR037068">
    <property type="entry name" value="DNA_primase_core_N_sf"/>
</dbReference>
<evidence type="ECO:0000256" key="5">
    <source>
        <dbReference type="ARBA" id="ARBA00022705"/>
    </source>
</evidence>
<dbReference type="Gene3D" id="3.90.580.10">
    <property type="entry name" value="Zinc finger, CHC2-type domain"/>
    <property type="match status" value="1"/>
</dbReference>
<evidence type="ECO:0000256" key="13">
    <source>
        <dbReference type="PIRNR" id="PIRNR002811"/>
    </source>
</evidence>
<dbReference type="GO" id="GO:1990077">
    <property type="term" value="C:primosome complex"/>
    <property type="evidence" value="ECO:0007669"/>
    <property type="project" value="UniProtKB-KW"/>
</dbReference>
<keyword evidence="3 12" id="KW-0808">Transferase</keyword>
<dbReference type="InterPro" id="IPR013264">
    <property type="entry name" value="DNAG_N"/>
</dbReference>
<evidence type="ECO:0000256" key="1">
    <source>
        <dbReference type="ARBA" id="ARBA00022478"/>
    </source>
</evidence>
<protein>
    <recommendedName>
        <fullName evidence="12 13">DNA primase</fullName>
        <ecNumber evidence="12">2.7.7.101</ecNumber>
    </recommendedName>
</protein>
<sequence>MLSKKVIEEIKSKVDIVDVVSRYVSLQKVGNNYRALCPFHTETTPSFYVNPSFKTYHCFGCGASGDVIKFLQEIEGISFIEALRRLAKEAGVKIELEDSSSFHTLYLKFYTLLNEEYKKNLTDVAISYLKNRGFSESEIEKYEFGFSPIDSDLPFKIARELNINSLRKLGFLHGKDPFSGRLIIPIKDEYGRVIAFGGRVLGEGQPKYINSYETDFFKKSSTLFLLDVAKDKIKSADFAIICEGYFDAIAFHRAGLTNSVATLGTAFTKYHARKIRKLTQNVVLSFDTDSAGIKAALLSLKILLSQNFNVMVVMYEGEKDPDEILKLKGSSELVDVVKSAIPAEVFVPKALSKKYDLKNSNAINMYLGELKQWDEVFKLVPKRQENFRNTIKEILGYDFDFSKSLSYKIREATKLPTLEDMLVYLYLNFPERFENIEVDLELLKGEAREFFTYVKNENFSFERLSKDLSEYINRVLKKLENTEIDEIYIETIERKLLERSLERRIKEIDDYLKNASDEEKKVLLQTRIEIVRQLKNLGR</sequence>
<keyword evidence="2 12" id="KW-0639">Primosome</keyword>
<evidence type="ECO:0000256" key="10">
    <source>
        <dbReference type="ARBA" id="ARBA00023125"/>
    </source>
</evidence>
<dbReference type="InterPro" id="IPR050219">
    <property type="entry name" value="DnaG_primase"/>
</dbReference>
<evidence type="ECO:0000256" key="4">
    <source>
        <dbReference type="ARBA" id="ARBA00022695"/>
    </source>
</evidence>
<dbReference type="Proteomes" id="UP000242592">
    <property type="component" value="Unassembled WGS sequence"/>
</dbReference>
<dbReference type="HAMAP" id="MF_00974">
    <property type="entry name" value="DNA_primase_DnaG"/>
    <property type="match status" value="1"/>
</dbReference>
<evidence type="ECO:0000256" key="2">
    <source>
        <dbReference type="ARBA" id="ARBA00022515"/>
    </source>
</evidence>
<dbReference type="InterPro" id="IPR006171">
    <property type="entry name" value="TOPRIM_dom"/>
</dbReference>
<name>A0A1M5RPP2_9BACT</name>
<reference evidence="17" key="1">
    <citation type="submission" date="2016-11" db="EMBL/GenBank/DDBJ databases">
        <authorList>
            <person name="Varghese N."/>
            <person name="Submissions S."/>
        </authorList>
    </citation>
    <scope>NUCLEOTIDE SEQUENCE [LARGE SCALE GENOMIC DNA]</scope>
    <source>
        <strain evidence="17">DSM 15807</strain>
    </source>
</reference>
<comment type="function">
    <text evidence="12 13">RNA polymerase that catalyzes the synthesis of short RNA molecules used as primers for DNA polymerase during DNA replication.</text>
</comment>
<proteinExistence type="inferred from homology"/>
<dbReference type="GO" id="GO:0006269">
    <property type="term" value="P:DNA replication, synthesis of primer"/>
    <property type="evidence" value="ECO:0007669"/>
    <property type="project" value="UniProtKB-UniRule"/>
</dbReference>
<dbReference type="CDD" id="cd03364">
    <property type="entry name" value="TOPRIM_DnaG_primases"/>
    <property type="match status" value="1"/>
</dbReference>
<dbReference type="OrthoDB" id="9803773at2"/>
<dbReference type="GO" id="GO:0008270">
    <property type="term" value="F:zinc ion binding"/>
    <property type="evidence" value="ECO:0007669"/>
    <property type="project" value="UniProtKB-UniRule"/>
</dbReference>
<dbReference type="SMART" id="SM00493">
    <property type="entry name" value="TOPRIM"/>
    <property type="match status" value="1"/>
</dbReference>
<dbReference type="EMBL" id="FQXN01000002">
    <property type="protein sequence ID" value="SHH28275.1"/>
    <property type="molecule type" value="Genomic_DNA"/>
</dbReference>
<keyword evidence="4 12" id="KW-0548">Nucleotidyltransferase</keyword>
<dbReference type="GO" id="GO:0005737">
    <property type="term" value="C:cytoplasm"/>
    <property type="evidence" value="ECO:0007669"/>
    <property type="project" value="TreeGrafter"/>
</dbReference>
<dbReference type="GO" id="GO:0003899">
    <property type="term" value="F:DNA-directed RNA polymerase activity"/>
    <property type="evidence" value="ECO:0007669"/>
    <property type="project" value="UniProtKB-UniRule"/>
</dbReference>
<evidence type="ECO:0000256" key="6">
    <source>
        <dbReference type="ARBA" id="ARBA00022723"/>
    </source>
</evidence>
<organism evidence="16 17">
    <name type="scientific">Thermosipho atlanticus DSM 15807</name>
    <dbReference type="NCBI Taxonomy" id="1123380"/>
    <lineage>
        <taxon>Bacteria</taxon>
        <taxon>Thermotogati</taxon>
        <taxon>Thermotogota</taxon>
        <taxon>Thermotogae</taxon>
        <taxon>Thermotogales</taxon>
        <taxon>Fervidobacteriaceae</taxon>
        <taxon>Thermosipho</taxon>
    </lineage>
</organism>
<keyword evidence="17" id="KW-1185">Reference proteome</keyword>
<evidence type="ECO:0000313" key="17">
    <source>
        <dbReference type="Proteomes" id="UP000242592"/>
    </source>
</evidence>
<dbReference type="NCBIfam" id="TIGR01391">
    <property type="entry name" value="dnaG"/>
    <property type="match status" value="1"/>
</dbReference>
<evidence type="ECO:0000256" key="3">
    <source>
        <dbReference type="ARBA" id="ARBA00022679"/>
    </source>
</evidence>
<dbReference type="FunFam" id="3.90.580.10:FF:000001">
    <property type="entry name" value="DNA primase"/>
    <property type="match status" value="1"/>
</dbReference>
<evidence type="ECO:0000256" key="11">
    <source>
        <dbReference type="ARBA" id="ARBA00023163"/>
    </source>
</evidence>
<keyword evidence="11 12" id="KW-0804">Transcription</keyword>
<dbReference type="Gene3D" id="3.90.980.10">
    <property type="entry name" value="DNA primase, catalytic core, N-terminal domain"/>
    <property type="match status" value="1"/>
</dbReference>